<dbReference type="AlphaFoldDB" id="A0A934VDP2"/>
<dbReference type="Proteomes" id="UP000600139">
    <property type="component" value="Unassembled WGS sequence"/>
</dbReference>
<evidence type="ECO:0000259" key="3">
    <source>
        <dbReference type="PROSITE" id="PS01031"/>
    </source>
</evidence>
<protein>
    <submittedName>
        <fullName evidence="4">Hsp20/alpha crystallin family protein</fullName>
    </submittedName>
</protein>
<dbReference type="InterPro" id="IPR008978">
    <property type="entry name" value="HSP20-like_chaperone"/>
</dbReference>
<dbReference type="EMBL" id="JAENIK010000013">
    <property type="protein sequence ID" value="MBK1818241.1"/>
    <property type="molecule type" value="Genomic_DNA"/>
</dbReference>
<evidence type="ECO:0000313" key="4">
    <source>
        <dbReference type="EMBL" id="MBK1818241.1"/>
    </source>
</evidence>
<accession>A0A934VDP2</accession>
<dbReference type="CDD" id="cd06464">
    <property type="entry name" value="ACD_sHsps-like"/>
    <property type="match status" value="1"/>
</dbReference>
<dbReference type="Gene3D" id="2.60.40.790">
    <property type="match status" value="1"/>
</dbReference>
<dbReference type="InterPro" id="IPR031107">
    <property type="entry name" value="Small_HSP"/>
</dbReference>
<proteinExistence type="inferred from homology"/>
<gene>
    <name evidence="4" type="ORF">JIN84_21645</name>
</gene>
<comment type="caution">
    <text evidence="4">The sequence shown here is derived from an EMBL/GenBank/DDBJ whole genome shotgun (WGS) entry which is preliminary data.</text>
</comment>
<dbReference type="InterPro" id="IPR002068">
    <property type="entry name" value="A-crystallin/Hsp20_dom"/>
</dbReference>
<dbReference type="RefSeq" id="WP_200353190.1">
    <property type="nucleotide sequence ID" value="NZ_BAABHZ010000002.1"/>
</dbReference>
<dbReference type="PANTHER" id="PTHR11527">
    <property type="entry name" value="HEAT-SHOCK PROTEIN 20 FAMILY MEMBER"/>
    <property type="match status" value="1"/>
</dbReference>
<organism evidence="4 5">
    <name type="scientific">Luteolibacter yonseiensis</name>
    <dbReference type="NCBI Taxonomy" id="1144680"/>
    <lineage>
        <taxon>Bacteria</taxon>
        <taxon>Pseudomonadati</taxon>
        <taxon>Verrucomicrobiota</taxon>
        <taxon>Verrucomicrobiia</taxon>
        <taxon>Verrucomicrobiales</taxon>
        <taxon>Verrucomicrobiaceae</taxon>
        <taxon>Luteolibacter</taxon>
    </lineage>
</organism>
<evidence type="ECO:0000256" key="1">
    <source>
        <dbReference type="PROSITE-ProRule" id="PRU00285"/>
    </source>
</evidence>
<reference evidence="4" key="1">
    <citation type="submission" date="2021-01" db="EMBL/GenBank/DDBJ databases">
        <title>Modified the classification status of verrucomicrobia.</title>
        <authorList>
            <person name="Feng X."/>
        </authorList>
    </citation>
    <scope>NUCLEOTIDE SEQUENCE</scope>
    <source>
        <strain evidence="4">JCM 18052</strain>
    </source>
</reference>
<name>A0A934VDP2_9BACT</name>
<dbReference type="SUPFAM" id="SSF49764">
    <property type="entry name" value="HSP20-like chaperones"/>
    <property type="match status" value="1"/>
</dbReference>
<comment type="similarity">
    <text evidence="1 2">Belongs to the small heat shock protein (HSP20) family.</text>
</comment>
<feature type="domain" description="SHSP" evidence="3">
    <location>
        <begin position="42"/>
        <end position="154"/>
    </location>
</feature>
<evidence type="ECO:0000313" key="5">
    <source>
        <dbReference type="Proteomes" id="UP000600139"/>
    </source>
</evidence>
<dbReference type="PROSITE" id="PS01031">
    <property type="entry name" value="SHSP"/>
    <property type="match status" value="1"/>
</dbReference>
<keyword evidence="5" id="KW-1185">Reference proteome</keyword>
<sequence>MNQAISSWNPLRELEDFQKRILGAFQPASLQRGTGSGQQASQAMSQWLPLVDITEDPEGYHITAELPEVNKDDVKITLENKVITITGERRIEKEQGDKKYHRIERSYGCFSRSFALPDDADAAQVDAQFRDGLLRIKVAKSEAAKPKQIEVKVN</sequence>
<evidence type="ECO:0000256" key="2">
    <source>
        <dbReference type="RuleBase" id="RU003616"/>
    </source>
</evidence>
<dbReference type="Pfam" id="PF00011">
    <property type="entry name" value="HSP20"/>
    <property type="match status" value="1"/>
</dbReference>